<evidence type="ECO:0000259" key="3">
    <source>
        <dbReference type="PROSITE" id="PS51186"/>
    </source>
</evidence>
<name>A0A239D9A6_9FIRM</name>
<dbReference type="Gene3D" id="3.40.630.30">
    <property type="match status" value="1"/>
</dbReference>
<keyword evidence="1 4" id="KW-0808">Transferase</keyword>
<dbReference type="EMBL" id="FZOJ01000007">
    <property type="protein sequence ID" value="SNS28451.1"/>
    <property type="molecule type" value="Genomic_DNA"/>
</dbReference>
<dbReference type="InterPro" id="IPR000182">
    <property type="entry name" value="GNAT_dom"/>
</dbReference>
<reference evidence="4 5" key="1">
    <citation type="submission" date="2017-06" db="EMBL/GenBank/DDBJ databases">
        <authorList>
            <person name="Kim H.J."/>
            <person name="Triplett B.A."/>
        </authorList>
    </citation>
    <scope>NUCLEOTIDE SEQUENCE [LARGE SCALE GENOMIC DNA]</scope>
    <source>
        <strain evidence="4 5">SCA</strain>
    </source>
</reference>
<accession>A0A239D9A6</accession>
<proteinExistence type="predicted"/>
<dbReference type="RefSeq" id="WP_089282559.1">
    <property type="nucleotide sequence ID" value="NZ_FZOJ01000007.1"/>
</dbReference>
<keyword evidence="2" id="KW-0012">Acyltransferase</keyword>
<dbReference type="AlphaFoldDB" id="A0A239D9A6"/>
<gene>
    <name evidence="4" type="ORF">SAMN05446037_100745</name>
</gene>
<sequence>MIRKLNVNEQEINKIMEIWRESTIEAHRFISQEYWLKSYEVVKEKYLPMAETYVYLDENEIKGFISILQGEHIGALFIDINCQGKGIGKKLIEHIKEIYDSLTLAVYKENKKAVNFYEKVGFIKKYEKLNEETNESEYSMSFEKH</sequence>
<dbReference type="NCBIfam" id="NF007853">
    <property type="entry name" value="PRK10562.1"/>
    <property type="match status" value="1"/>
</dbReference>
<dbReference type="GO" id="GO:0016747">
    <property type="term" value="F:acyltransferase activity, transferring groups other than amino-acyl groups"/>
    <property type="evidence" value="ECO:0007669"/>
    <property type="project" value="InterPro"/>
</dbReference>
<keyword evidence="5" id="KW-1185">Reference proteome</keyword>
<dbReference type="PANTHER" id="PTHR43800:SF1">
    <property type="entry name" value="PEPTIDYL-LYSINE N-ACETYLTRANSFERASE YJAB"/>
    <property type="match status" value="1"/>
</dbReference>
<dbReference type="PROSITE" id="PS51186">
    <property type="entry name" value="GNAT"/>
    <property type="match status" value="1"/>
</dbReference>
<evidence type="ECO:0000256" key="1">
    <source>
        <dbReference type="ARBA" id="ARBA00022679"/>
    </source>
</evidence>
<evidence type="ECO:0000313" key="5">
    <source>
        <dbReference type="Proteomes" id="UP000198304"/>
    </source>
</evidence>
<dbReference type="PANTHER" id="PTHR43800">
    <property type="entry name" value="PEPTIDYL-LYSINE N-ACETYLTRANSFERASE YJAB"/>
    <property type="match status" value="1"/>
</dbReference>
<dbReference type="InterPro" id="IPR016181">
    <property type="entry name" value="Acyl_CoA_acyltransferase"/>
</dbReference>
<dbReference type="Pfam" id="PF13673">
    <property type="entry name" value="Acetyltransf_10"/>
    <property type="match status" value="1"/>
</dbReference>
<organism evidence="4 5">
    <name type="scientific">Anaerovirgula multivorans</name>
    <dbReference type="NCBI Taxonomy" id="312168"/>
    <lineage>
        <taxon>Bacteria</taxon>
        <taxon>Bacillati</taxon>
        <taxon>Bacillota</taxon>
        <taxon>Clostridia</taxon>
        <taxon>Peptostreptococcales</taxon>
        <taxon>Natronincolaceae</taxon>
        <taxon>Anaerovirgula</taxon>
    </lineage>
</organism>
<evidence type="ECO:0000256" key="2">
    <source>
        <dbReference type="ARBA" id="ARBA00023315"/>
    </source>
</evidence>
<protein>
    <submittedName>
        <fullName evidence="4">Putative acetyltransferase</fullName>
    </submittedName>
</protein>
<evidence type="ECO:0000313" key="4">
    <source>
        <dbReference type="EMBL" id="SNS28451.1"/>
    </source>
</evidence>
<dbReference type="OrthoDB" id="88131at2"/>
<dbReference type="CDD" id="cd04301">
    <property type="entry name" value="NAT_SF"/>
    <property type="match status" value="1"/>
</dbReference>
<dbReference type="Proteomes" id="UP000198304">
    <property type="component" value="Unassembled WGS sequence"/>
</dbReference>
<feature type="domain" description="N-acetyltransferase" evidence="3">
    <location>
        <begin position="1"/>
        <end position="145"/>
    </location>
</feature>
<dbReference type="SUPFAM" id="SSF55729">
    <property type="entry name" value="Acyl-CoA N-acyltransferases (Nat)"/>
    <property type="match status" value="1"/>
</dbReference>